<dbReference type="Pfam" id="PF13439">
    <property type="entry name" value="Glyco_transf_4"/>
    <property type="match status" value="1"/>
</dbReference>
<accession>A0ABY5JNJ0</accession>
<dbReference type="SUPFAM" id="SSF53756">
    <property type="entry name" value="UDP-Glycosyltransferase/glycogen phosphorylase"/>
    <property type="match status" value="1"/>
</dbReference>
<feature type="domain" description="Glycosyltransferase subfamily 4-like N-terminal" evidence="1">
    <location>
        <begin position="22"/>
        <end position="129"/>
    </location>
</feature>
<dbReference type="Gene3D" id="3.40.50.2000">
    <property type="entry name" value="Glycogen Phosphorylase B"/>
    <property type="match status" value="2"/>
</dbReference>
<organism evidence="2 3">
    <name type="scientific">Turicibacter bilis</name>
    <dbReference type="NCBI Taxonomy" id="2735723"/>
    <lineage>
        <taxon>Bacteria</taxon>
        <taxon>Bacillati</taxon>
        <taxon>Bacillota</taxon>
        <taxon>Erysipelotrichia</taxon>
        <taxon>Erysipelotrichales</taxon>
        <taxon>Turicibacteraceae</taxon>
        <taxon>Turicibacter</taxon>
    </lineage>
</organism>
<name>A0ABY5JNJ0_9FIRM</name>
<dbReference type="CDD" id="cd03801">
    <property type="entry name" value="GT4_PimA-like"/>
    <property type="match status" value="1"/>
</dbReference>
<reference evidence="2 3" key="1">
    <citation type="submission" date="2021-03" db="EMBL/GenBank/DDBJ databases">
        <title>Comparative Genomics and Metabolomics in the genus Turicibacter.</title>
        <authorList>
            <person name="Maki J."/>
            <person name="Looft T."/>
        </authorList>
    </citation>
    <scope>NUCLEOTIDE SEQUENCE [LARGE SCALE GENOMIC DNA]</scope>
    <source>
        <strain evidence="2 3">MMM721</strain>
    </source>
</reference>
<evidence type="ECO:0000313" key="3">
    <source>
        <dbReference type="Proteomes" id="UP001058016"/>
    </source>
</evidence>
<protein>
    <submittedName>
        <fullName evidence="2">Glycosyltransferase family 4 protein</fullName>
    </submittedName>
</protein>
<evidence type="ECO:0000259" key="1">
    <source>
        <dbReference type="Pfam" id="PF13439"/>
    </source>
</evidence>
<dbReference type="Pfam" id="PF13692">
    <property type="entry name" value="Glyco_trans_1_4"/>
    <property type="match status" value="1"/>
</dbReference>
<keyword evidence="3" id="KW-1185">Reference proteome</keyword>
<dbReference type="PANTHER" id="PTHR12526">
    <property type="entry name" value="GLYCOSYLTRANSFERASE"/>
    <property type="match status" value="1"/>
</dbReference>
<dbReference type="EMBL" id="CP071249">
    <property type="protein sequence ID" value="UUF07102.1"/>
    <property type="molecule type" value="Genomic_DNA"/>
</dbReference>
<dbReference type="PANTHER" id="PTHR12526:SF630">
    <property type="entry name" value="GLYCOSYLTRANSFERASE"/>
    <property type="match status" value="1"/>
</dbReference>
<dbReference type="Proteomes" id="UP001058016">
    <property type="component" value="Chromosome"/>
</dbReference>
<dbReference type="InterPro" id="IPR028098">
    <property type="entry name" value="Glyco_trans_4-like_N"/>
</dbReference>
<sequence>MGNRYKIYFVEEVNRKNTSKIIEELKKIFNKENPDIIHSHFDGYDVPMVKASSSNVIKICHRHNNFDISNLPIHKKLYAVYNVKKNMWYLKDKTLSIFTAEEIRSEFLNKKYIDKEKSVTIINGINTKRLDSQSPYINSYNKPIIFSFIGDWHRKGADILFSAIEKINADNLNVYLAIICKENYLIDKIGYIPEWVILLDTTDNMKEYYSMADLFISASRKETFSYALAEAIYCKIPCLSSDVEGVQWAKEIPSVDFFENENVSSLVRKIKVMLNCKPTEKVLIDPKNIIIQKYSETVWTNKIIDFYESCKKV</sequence>
<evidence type="ECO:0000313" key="2">
    <source>
        <dbReference type="EMBL" id="UUF07102.1"/>
    </source>
</evidence>
<proteinExistence type="predicted"/>
<dbReference type="RefSeq" id="WP_212725990.1">
    <property type="nucleotide sequence ID" value="NZ_CP071249.1"/>
</dbReference>
<gene>
    <name evidence="2" type="ORF">J0J69_06330</name>
</gene>